<protein>
    <submittedName>
        <fullName evidence="3">Sulfatase-like hydrolase/transferase</fullName>
    </submittedName>
</protein>
<evidence type="ECO:0000313" key="4">
    <source>
        <dbReference type="Proteomes" id="UP000464954"/>
    </source>
</evidence>
<gene>
    <name evidence="3" type="ORF">GT409_14840</name>
</gene>
<evidence type="ECO:0000259" key="2">
    <source>
        <dbReference type="Pfam" id="PF00884"/>
    </source>
</evidence>
<organism evidence="3 4">
    <name type="scientific">Tichowtungia aerotolerans</name>
    <dbReference type="NCBI Taxonomy" id="2697043"/>
    <lineage>
        <taxon>Bacteria</taxon>
        <taxon>Pseudomonadati</taxon>
        <taxon>Kiritimatiellota</taxon>
        <taxon>Tichowtungiia</taxon>
        <taxon>Tichowtungiales</taxon>
        <taxon>Tichowtungiaceae</taxon>
        <taxon>Tichowtungia</taxon>
    </lineage>
</organism>
<dbReference type="PANTHER" id="PTHR42693:SF33">
    <property type="entry name" value="ARYLSULFATASE"/>
    <property type="match status" value="1"/>
</dbReference>
<keyword evidence="3" id="KW-0808">Transferase</keyword>
<dbReference type="Proteomes" id="UP000464954">
    <property type="component" value="Chromosome"/>
</dbReference>
<dbReference type="Pfam" id="PF00884">
    <property type="entry name" value="Sulfatase"/>
    <property type="match status" value="1"/>
</dbReference>
<dbReference type="EMBL" id="CP047593">
    <property type="protein sequence ID" value="QHI70663.1"/>
    <property type="molecule type" value="Genomic_DNA"/>
</dbReference>
<accession>A0A6P1MC31</accession>
<feature type="domain" description="Sulfatase N-terminal" evidence="2">
    <location>
        <begin position="28"/>
        <end position="113"/>
    </location>
</feature>
<evidence type="ECO:0000313" key="3">
    <source>
        <dbReference type="EMBL" id="QHI70663.1"/>
    </source>
</evidence>
<dbReference type="InterPro" id="IPR050738">
    <property type="entry name" value="Sulfatase"/>
</dbReference>
<dbReference type="GO" id="GO:0016740">
    <property type="term" value="F:transferase activity"/>
    <property type="evidence" value="ECO:0007669"/>
    <property type="project" value="UniProtKB-KW"/>
</dbReference>
<dbReference type="Gene3D" id="3.40.720.10">
    <property type="entry name" value="Alkaline Phosphatase, subunit A"/>
    <property type="match status" value="1"/>
</dbReference>
<proteinExistence type="inferred from homology"/>
<comment type="similarity">
    <text evidence="1">Belongs to the sulfatase family.</text>
</comment>
<dbReference type="InterPro" id="IPR017850">
    <property type="entry name" value="Alkaline_phosphatase_core_sf"/>
</dbReference>
<dbReference type="SUPFAM" id="SSF53649">
    <property type="entry name" value="Alkaline phosphatase-like"/>
    <property type="match status" value="1"/>
</dbReference>
<dbReference type="KEGG" id="taer:GT409_14840"/>
<evidence type="ECO:0000256" key="1">
    <source>
        <dbReference type="ARBA" id="ARBA00008779"/>
    </source>
</evidence>
<keyword evidence="4" id="KW-1185">Reference proteome</keyword>
<dbReference type="PANTHER" id="PTHR42693">
    <property type="entry name" value="ARYLSULFATASE FAMILY MEMBER"/>
    <property type="match status" value="1"/>
</dbReference>
<reference evidence="3 4" key="1">
    <citation type="submission" date="2020-01" db="EMBL/GenBank/DDBJ databases">
        <title>Ponticoccus aerotolerans gen. nov., sp. nov., an anaerobic bacterium and proposal of Ponticoccusceae fam. nov., Ponticoccusles ord. nov. and Ponticoccuse classis nov. in the phylum Kiritimatiellaeota.</title>
        <authorList>
            <person name="Zhou L.Y."/>
            <person name="Du Z.J."/>
        </authorList>
    </citation>
    <scope>NUCLEOTIDE SEQUENCE [LARGE SCALE GENOMIC DNA]</scope>
    <source>
        <strain evidence="3 4">S-5007</strain>
    </source>
</reference>
<dbReference type="AlphaFoldDB" id="A0A6P1MC31"/>
<keyword evidence="3" id="KW-0378">Hydrolase</keyword>
<sequence>MKSKNLQKIIISGMLITQALHVLGRQPKDSPNVIAFLLDDSGQRSMGEVNTAEPRLQIGYALPFRDGKGSTWESGVRVPAIFCWEETISPNRIVQKPASTLDILPTVFALTGVRSPRESPYISRASSVKSRFRAGFRAFCNDLLQNVLTQA</sequence>
<dbReference type="GO" id="GO:0004065">
    <property type="term" value="F:arylsulfatase activity"/>
    <property type="evidence" value="ECO:0007669"/>
    <property type="project" value="TreeGrafter"/>
</dbReference>
<name>A0A6P1MC31_9BACT</name>
<dbReference type="InterPro" id="IPR000917">
    <property type="entry name" value="Sulfatase_N"/>
</dbReference>